<dbReference type="PANTHER" id="PTHR46052:SF1">
    <property type="entry name" value="PHOSDUCIN-LIKE PROTEIN"/>
    <property type="match status" value="1"/>
</dbReference>
<feature type="region of interest" description="Disordered" evidence="1">
    <location>
        <begin position="1"/>
        <end position="31"/>
    </location>
</feature>
<name>A0ABV2AIJ2_9EUKA</name>
<evidence type="ECO:0000256" key="1">
    <source>
        <dbReference type="SAM" id="MobiDB-lite"/>
    </source>
</evidence>
<evidence type="ECO:0000313" key="2">
    <source>
        <dbReference type="EMBL" id="MES1919506.1"/>
    </source>
</evidence>
<proteinExistence type="predicted"/>
<dbReference type="SUPFAM" id="SSF52833">
    <property type="entry name" value="Thioredoxin-like"/>
    <property type="match status" value="1"/>
</dbReference>
<dbReference type="EMBL" id="JBDODL010000311">
    <property type="protein sequence ID" value="MES1919506.1"/>
    <property type="molecule type" value="Genomic_DNA"/>
</dbReference>
<dbReference type="Proteomes" id="UP001439008">
    <property type="component" value="Unassembled WGS sequence"/>
</dbReference>
<dbReference type="PANTHER" id="PTHR46052">
    <property type="entry name" value="PHOSDUCIN-LIKE PROTEIN"/>
    <property type="match status" value="1"/>
</dbReference>
<evidence type="ECO:0008006" key="4">
    <source>
        <dbReference type="Google" id="ProtNLM"/>
    </source>
</evidence>
<sequence length="189" mass="22146">MSKNYSSSNTGPKGVKSDYKKFVTKEEQKRKDENKKLFDLLENKPKFVTKLSQKNEQIFINSKRSFGKIFFFQNAKNFVEIVHKDPHSFTLLHLYQNNLEECEKLTKVLSKVSETLTKLRICCIEWHLLLQNIEPKSLPILILFKGDRILKKHEDFDLGLKFDSEDFIDFLENSFFGETAEVGVEDLTD</sequence>
<comment type="caution">
    <text evidence="2">The sequence shown here is derived from an EMBL/GenBank/DDBJ whole genome shotgun (WGS) entry which is preliminary data.</text>
</comment>
<accession>A0ABV2AIJ2</accession>
<protein>
    <recommendedName>
        <fullName evidence="4">Phosducin-like protein</fullName>
    </recommendedName>
</protein>
<dbReference type="Gene3D" id="3.40.30.10">
    <property type="entry name" value="Glutaredoxin"/>
    <property type="match status" value="1"/>
</dbReference>
<feature type="compositionally biased region" description="Basic and acidic residues" evidence="1">
    <location>
        <begin position="15"/>
        <end position="31"/>
    </location>
</feature>
<gene>
    <name evidence="2" type="ORF">MHBO_001326</name>
</gene>
<evidence type="ECO:0000313" key="3">
    <source>
        <dbReference type="Proteomes" id="UP001439008"/>
    </source>
</evidence>
<reference evidence="2 3" key="1">
    <citation type="journal article" date="2024" name="BMC Biol.">
        <title>Comparative genomics of Ascetosporea gives new insight into the evolutionary basis for animal parasitism in Rhizaria.</title>
        <authorList>
            <person name="Hiltunen Thoren M."/>
            <person name="Onut-Brannstrom I."/>
            <person name="Alfjorden A."/>
            <person name="Peckova H."/>
            <person name="Swords F."/>
            <person name="Hooper C."/>
            <person name="Holzer A.S."/>
            <person name="Bass D."/>
            <person name="Burki F."/>
        </authorList>
    </citation>
    <scope>NUCLEOTIDE SEQUENCE [LARGE SCALE GENOMIC DNA]</scope>
    <source>
        <strain evidence="2">20-A016</strain>
    </source>
</reference>
<dbReference type="InterPro" id="IPR051499">
    <property type="entry name" value="Phosducin-like_reg"/>
</dbReference>
<dbReference type="InterPro" id="IPR036249">
    <property type="entry name" value="Thioredoxin-like_sf"/>
</dbReference>
<keyword evidence="3" id="KW-1185">Reference proteome</keyword>
<feature type="compositionally biased region" description="Polar residues" evidence="1">
    <location>
        <begin position="1"/>
        <end position="11"/>
    </location>
</feature>
<organism evidence="2 3">
    <name type="scientific">Bonamia ostreae</name>
    <dbReference type="NCBI Taxonomy" id="126728"/>
    <lineage>
        <taxon>Eukaryota</taxon>
        <taxon>Sar</taxon>
        <taxon>Rhizaria</taxon>
        <taxon>Endomyxa</taxon>
        <taxon>Ascetosporea</taxon>
        <taxon>Haplosporida</taxon>
        <taxon>Bonamia</taxon>
    </lineage>
</organism>